<keyword evidence="5" id="KW-0032">Aminotransferase</keyword>
<reference evidence="5" key="1">
    <citation type="submission" date="2021-10" db="EMBL/GenBank/DDBJ databases">
        <title>Tamlana sargassums sp. nov., and Tamlana laminarinivorans sp. nov., two new bacteria isolated from the brown alga.</title>
        <authorList>
            <person name="Li J."/>
        </authorList>
    </citation>
    <scope>NUCLEOTIDE SEQUENCE</scope>
    <source>
        <strain evidence="5">PT2-4</strain>
    </source>
</reference>
<dbReference type="GO" id="GO:0030170">
    <property type="term" value="F:pyridoxal phosphate binding"/>
    <property type="evidence" value="ECO:0007669"/>
    <property type="project" value="TreeGrafter"/>
</dbReference>
<dbReference type="PIRSF" id="PIRSF000390">
    <property type="entry name" value="PLP_StrS"/>
    <property type="match status" value="1"/>
</dbReference>
<dbReference type="InterPro" id="IPR015422">
    <property type="entry name" value="PyrdxlP-dep_Trfase_small"/>
</dbReference>
<dbReference type="GO" id="GO:0008483">
    <property type="term" value="F:transaminase activity"/>
    <property type="evidence" value="ECO:0007669"/>
    <property type="project" value="UniProtKB-KW"/>
</dbReference>
<keyword evidence="6" id="KW-1185">Reference proteome</keyword>
<evidence type="ECO:0000256" key="2">
    <source>
        <dbReference type="PIRSR" id="PIRSR000390-1"/>
    </source>
</evidence>
<evidence type="ECO:0000256" key="3">
    <source>
        <dbReference type="PIRSR" id="PIRSR000390-2"/>
    </source>
</evidence>
<dbReference type="SUPFAM" id="SSF53383">
    <property type="entry name" value="PLP-dependent transferases"/>
    <property type="match status" value="1"/>
</dbReference>
<name>A0A9X1I194_9FLAO</name>
<dbReference type="GO" id="GO:0000271">
    <property type="term" value="P:polysaccharide biosynthetic process"/>
    <property type="evidence" value="ECO:0007669"/>
    <property type="project" value="TreeGrafter"/>
</dbReference>
<protein>
    <submittedName>
        <fullName evidence="5">DegT/DnrJ/EryC1/StrS family aminotransferase</fullName>
    </submittedName>
</protein>
<dbReference type="Pfam" id="PF01041">
    <property type="entry name" value="DegT_DnrJ_EryC1"/>
    <property type="match status" value="1"/>
</dbReference>
<dbReference type="AlphaFoldDB" id="A0A9X1I194"/>
<evidence type="ECO:0000256" key="4">
    <source>
        <dbReference type="RuleBase" id="RU004508"/>
    </source>
</evidence>
<dbReference type="PANTHER" id="PTHR30244">
    <property type="entry name" value="TRANSAMINASE"/>
    <property type="match status" value="1"/>
</dbReference>
<keyword evidence="5" id="KW-0808">Transferase</keyword>
<comment type="caution">
    <text evidence="5">The sequence shown here is derived from an EMBL/GenBank/DDBJ whole genome shotgun (WGS) entry which is preliminary data.</text>
</comment>
<organism evidence="5 6">
    <name type="scientific">Neotamlana laminarinivorans</name>
    <dbReference type="NCBI Taxonomy" id="2883124"/>
    <lineage>
        <taxon>Bacteria</taxon>
        <taxon>Pseudomonadati</taxon>
        <taxon>Bacteroidota</taxon>
        <taxon>Flavobacteriia</taxon>
        <taxon>Flavobacteriales</taxon>
        <taxon>Flavobacteriaceae</taxon>
        <taxon>Neotamlana</taxon>
    </lineage>
</organism>
<gene>
    <name evidence="5" type="ORF">LG649_05730</name>
</gene>
<proteinExistence type="inferred from homology"/>
<evidence type="ECO:0000313" key="6">
    <source>
        <dbReference type="Proteomes" id="UP001139199"/>
    </source>
</evidence>
<evidence type="ECO:0000256" key="1">
    <source>
        <dbReference type="ARBA" id="ARBA00037999"/>
    </source>
</evidence>
<dbReference type="Gene3D" id="3.40.640.10">
    <property type="entry name" value="Type I PLP-dependent aspartate aminotransferase-like (Major domain)"/>
    <property type="match status" value="1"/>
</dbReference>
<evidence type="ECO:0000313" key="5">
    <source>
        <dbReference type="EMBL" id="MCB4798332.1"/>
    </source>
</evidence>
<sequence>MKVIKLSSAYSGNNEIKYVEQAVLYNEISNFGKNLNLFSQQLEAYFAKPNRIALLNSGTSAIHLALIQLGIKVNDEVICQSFTFSASANPIVYQKAIPVFIDSEAETWNMCPVQLEIAIKDRLSLGIKPKAIIVVHSYGMPAKMDDIVKISEKFSIPIIEDAAGALGSTYKGVKCGNFGEFGIISFNGNKIITTSSGGALICTTENQKIKANFLATQAKASKPFYHHEEIGYNYSMSNIVAGIGRAQMEVLKERVLKRREVNVFYKDIFEGINGITLLTEPSQYYYSNHWLTCILINFEEAGFSNEDLKKELEEHNIETRFLWKPLHLQPIFSDFPYYGKYISEQLFNRGLCLPSGSNLTNQDKNNIKTVIMRFISNKIN</sequence>
<dbReference type="InterPro" id="IPR015421">
    <property type="entry name" value="PyrdxlP-dep_Trfase_major"/>
</dbReference>
<keyword evidence="3 4" id="KW-0663">Pyridoxal phosphate</keyword>
<accession>A0A9X1I194</accession>
<dbReference type="InterPro" id="IPR015424">
    <property type="entry name" value="PyrdxlP-dep_Trfase"/>
</dbReference>
<dbReference type="CDD" id="cd00616">
    <property type="entry name" value="AHBA_syn"/>
    <property type="match status" value="1"/>
</dbReference>
<comment type="similarity">
    <text evidence="1 4">Belongs to the DegT/DnrJ/EryC1 family.</text>
</comment>
<dbReference type="InterPro" id="IPR000653">
    <property type="entry name" value="DegT/StrS_aminotransferase"/>
</dbReference>
<dbReference type="RefSeq" id="WP_226542101.1">
    <property type="nucleotide sequence ID" value="NZ_JAJAPW010000002.1"/>
</dbReference>
<feature type="active site" description="Proton acceptor" evidence="2">
    <location>
        <position position="190"/>
    </location>
</feature>
<dbReference type="EMBL" id="JAJAPW010000002">
    <property type="protein sequence ID" value="MCB4798332.1"/>
    <property type="molecule type" value="Genomic_DNA"/>
</dbReference>
<dbReference type="Proteomes" id="UP001139199">
    <property type="component" value="Unassembled WGS sequence"/>
</dbReference>
<dbReference type="Gene3D" id="3.90.1150.10">
    <property type="entry name" value="Aspartate Aminotransferase, domain 1"/>
    <property type="match status" value="1"/>
</dbReference>
<feature type="modified residue" description="N6-(pyridoxal phosphate)lysine" evidence="3">
    <location>
        <position position="190"/>
    </location>
</feature>
<dbReference type="PANTHER" id="PTHR30244:SF34">
    <property type="entry name" value="DTDP-4-AMINO-4,6-DIDEOXYGALACTOSE TRANSAMINASE"/>
    <property type="match status" value="1"/>
</dbReference>